<dbReference type="InterPro" id="IPR001646">
    <property type="entry name" value="5peptide_repeat"/>
</dbReference>
<dbReference type="SUPFAM" id="SSF141571">
    <property type="entry name" value="Pentapeptide repeat-like"/>
    <property type="match status" value="1"/>
</dbReference>
<dbReference type="EMBL" id="LJZR01000020">
    <property type="protein sequence ID" value="KPQ34364.1"/>
    <property type="molecule type" value="Genomic_DNA"/>
</dbReference>
<evidence type="ECO:0000313" key="3">
    <source>
        <dbReference type="Proteomes" id="UP000050465"/>
    </source>
</evidence>
<dbReference type="STRING" id="1666911.HLUCCA11_14775"/>
<proteinExistence type="predicted"/>
<dbReference type="Gene3D" id="2.160.20.80">
    <property type="entry name" value="E3 ubiquitin-protein ligase SopA"/>
    <property type="match status" value="1"/>
</dbReference>
<dbReference type="Pfam" id="PF00805">
    <property type="entry name" value="Pentapeptide"/>
    <property type="match status" value="2"/>
</dbReference>
<comment type="caution">
    <text evidence="2">The sequence shown here is derived from an EMBL/GenBank/DDBJ whole genome shotgun (WGS) entry which is preliminary data.</text>
</comment>
<feature type="region of interest" description="Disordered" evidence="1">
    <location>
        <begin position="218"/>
        <end position="261"/>
    </location>
</feature>
<feature type="region of interest" description="Disordered" evidence="1">
    <location>
        <begin position="28"/>
        <end position="47"/>
    </location>
</feature>
<gene>
    <name evidence="2" type="ORF">HLUCCA11_14775</name>
</gene>
<dbReference type="PANTHER" id="PTHR14136">
    <property type="entry name" value="BTB_POZ DOMAIN-CONTAINING PROTEIN KCTD9"/>
    <property type="match status" value="1"/>
</dbReference>
<dbReference type="PANTHER" id="PTHR14136:SF17">
    <property type="entry name" value="BTB_POZ DOMAIN-CONTAINING PROTEIN KCTD9"/>
    <property type="match status" value="1"/>
</dbReference>
<dbReference type="Proteomes" id="UP000050465">
    <property type="component" value="Unassembled WGS sequence"/>
</dbReference>
<organism evidence="2 3">
    <name type="scientific">Phormidesmis priestleyi Ana</name>
    <dbReference type="NCBI Taxonomy" id="1666911"/>
    <lineage>
        <taxon>Bacteria</taxon>
        <taxon>Bacillati</taxon>
        <taxon>Cyanobacteriota</taxon>
        <taxon>Cyanophyceae</taxon>
        <taxon>Leptolyngbyales</taxon>
        <taxon>Leptolyngbyaceae</taxon>
        <taxon>Phormidesmis</taxon>
    </lineage>
</organism>
<dbReference type="InterPro" id="IPR051082">
    <property type="entry name" value="Pentapeptide-BTB/POZ_domain"/>
</dbReference>
<reference evidence="2 3" key="1">
    <citation type="submission" date="2015-09" db="EMBL/GenBank/DDBJ databases">
        <title>Identification and resolution of microdiversity through metagenomic sequencing of parallel consortia.</title>
        <authorList>
            <person name="Nelson W.C."/>
            <person name="Romine M.F."/>
            <person name="Lindemann S.R."/>
        </authorList>
    </citation>
    <scope>NUCLEOTIDE SEQUENCE [LARGE SCALE GENOMIC DNA]</scope>
    <source>
        <strain evidence="2">Ana</strain>
    </source>
</reference>
<dbReference type="AlphaFoldDB" id="A0A0P7ZIC5"/>
<protein>
    <recommendedName>
        <fullName evidence="4">Pentapeptide repeat-containing protein</fullName>
    </recommendedName>
</protein>
<evidence type="ECO:0000313" key="2">
    <source>
        <dbReference type="EMBL" id="KPQ34364.1"/>
    </source>
</evidence>
<sequence length="277" mass="30397">MFKKTLLRTPFLRSSFLRPPSKRQLPANALQATHPHTSHLHSPSQDPTETHYDILKLGVSIWNEWRASEPFTIPNLRNTDLRGFHLENINFCRADLQGANLAKAYLYEADFQEANLRKANLTRAGLIGSNLHKANLSGAVMQCVYLAQSDLSNANLTGAYLQKADLTSALLTHAVLVNANITEADFTTSLDLTIAQIICAKGCHLASFDNALNHQLAQTRAEDPGKKRAQPTSGADNSQPMKGFEPSVTPTLTPLQPHPRGLLHTRRNAAIANIGLP</sequence>
<name>A0A0P7ZIC5_9CYAN</name>
<feature type="compositionally biased region" description="Polar residues" evidence="1">
    <location>
        <begin position="230"/>
        <end position="240"/>
    </location>
</feature>
<evidence type="ECO:0008006" key="4">
    <source>
        <dbReference type="Google" id="ProtNLM"/>
    </source>
</evidence>
<accession>A0A0P7ZIC5</accession>
<evidence type="ECO:0000256" key="1">
    <source>
        <dbReference type="SAM" id="MobiDB-lite"/>
    </source>
</evidence>